<feature type="compositionally biased region" description="Basic and acidic residues" evidence="1">
    <location>
        <begin position="113"/>
        <end position="129"/>
    </location>
</feature>
<dbReference type="GO" id="GO:0046983">
    <property type="term" value="F:protein dimerization activity"/>
    <property type="evidence" value="ECO:0007669"/>
    <property type="project" value="InterPro"/>
</dbReference>
<dbReference type="Pfam" id="PF00010">
    <property type="entry name" value="HLH"/>
    <property type="match status" value="1"/>
</dbReference>
<dbReference type="AlphaFoldDB" id="A0A553NF03"/>
<dbReference type="PROSITE" id="PS50888">
    <property type="entry name" value="BHLH"/>
    <property type="match status" value="1"/>
</dbReference>
<dbReference type="InterPro" id="IPR011598">
    <property type="entry name" value="bHLH_dom"/>
</dbReference>
<dbReference type="PANTHER" id="PTHR23349:SF111">
    <property type="entry name" value="BHLH DOMAIN-CONTAINING PROTEIN"/>
    <property type="match status" value="1"/>
</dbReference>
<sequence>MESPNYSFSPPSVNSGTFDSDIQSGPVFHMLREHQSAFSSVLPGNNQLMFGSSETGHLITLEPLTPTKTNSPDSSSINDVRLSDHNSDHSLSPSAKRRRRGRKAIRSGGLNEDELKQQRETANDRERSRTKALNIAYAKLRDIIPTLPSDKLSKIEILKLAVSYCRFLSRVANDEFQPPPEDWATLIKQFHWDRFKQEGSESP</sequence>
<dbReference type="PANTHER" id="PTHR23349">
    <property type="entry name" value="BASIC HELIX-LOOP-HELIX TRANSCRIPTION FACTOR, TWIST"/>
    <property type="match status" value="1"/>
</dbReference>
<evidence type="ECO:0000313" key="3">
    <source>
        <dbReference type="EMBL" id="TRY63949.1"/>
    </source>
</evidence>
<dbReference type="SUPFAM" id="SSF47459">
    <property type="entry name" value="HLH, helix-loop-helix DNA-binding domain"/>
    <property type="match status" value="1"/>
</dbReference>
<gene>
    <name evidence="3" type="ORF">TCAL_03586</name>
</gene>
<accession>A0A553NF03</accession>
<feature type="compositionally biased region" description="Basic residues" evidence="1">
    <location>
        <begin position="95"/>
        <end position="105"/>
    </location>
</feature>
<feature type="region of interest" description="Disordered" evidence="1">
    <location>
        <begin position="1"/>
        <end position="23"/>
    </location>
</feature>
<dbReference type="STRING" id="6832.A0A553NF03"/>
<dbReference type="EMBL" id="VCGU01000458">
    <property type="protein sequence ID" value="TRY63949.1"/>
    <property type="molecule type" value="Genomic_DNA"/>
</dbReference>
<dbReference type="Gene3D" id="4.10.280.10">
    <property type="entry name" value="Helix-loop-helix DNA-binding domain"/>
    <property type="match status" value="1"/>
</dbReference>
<dbReference type="Proteomes" id="UP000318571">
    <property type="component" value="Chromosome 10"/>
</dbReference>
<feature type="domain" description="BHLH" evidence="2">
    <location>
        <begin position="117"/>
        <end position="168"/>
    </location>
</feature>
<keyword evidence="4" id="KW-1185">Reference proteome</keyword>
<dbReference type="CDD" id="cd11390">
    <property type="entry name" value="bHLH_TS"/>
    <property type="match status" value="1"/>
</dbReference>
<evidence type="ECO:0000259" key="2">
    <source>
        <dbReference type="PROSITE" id="PS50888"/>
    </source>
</evidence>
<dbReference type="GO" id="GO:0032502">
    <property type="term" value="P:developmental process"/>
    <property type="evidence" value="ECO:0007669"/>
    <property type="project" value="TreeGrafter"/>
</dbReference>
<name>A0A553NF03_TIGCA</name>
<evidence type="ECO:0000256" key="1">
    <source>
        <dbReference type="SAM" id="MobiDB-lite"/>
    </source>
</evidence>
<feature type="region of interest" description="Disordered" evidence="1">
    <location>
        <begin position="63"/>
        <end position="129"/>
    </location>
</feature>
<reference evidence="3 4" key="1">
    <citation type="journal article" date="2018" name="Nat. Ecol. Evol.">
        <title>Genomic signatures of mitonuclear coevolution across populations of Tigriopus californicus.</title>
        <authorList>
            <person name="Barreto F.S."/>
            <person name="Watson E.T."/>
            <person name="Lima T.G."/>
            <person name="Willett C.S."/>
            <person name="Edmands S."/>
            <person name="Li W."/>
            <person name="Burton R.S."/>
        </authorList>
    </citation>
    <scope>NUCLEOTIDE SEQUENCE [LARGE SCALE GENOMIC DNA]</scope>
    <source>
        <strain evidence="3 4">San Diego</strain>
    </source>
</reference>
<feature type="compositionally biased region" description="Polar residues" evidence="1">
    <location>
        <begin position="66"/>
        <end position="78"/>
    </location>
</feature>
<organism evidence="3 4">
    <name type="scientific">Tigriopus californicus</name>
    <name type="common">Marine copepod</name>
    <dbReference type="NCBI Taxonomy" id="6832"/>
    <lineage>
        <taxon>Eukaryota</taxon>
        <taxon>Metazoa</taxon>
        <taxon>Ecdysozoa</taxon>
        <taxon>Arthropoda</taxon>
        <taxon>Crustacea</taxon>
        <taxon>Multicrustacea</taxon>
        <taxon>Hexanauplia</taxon>
        <taxon>Copepoda</taxon>
        <taxon>Harpacticoida</taxon>
        <taxon>Harpacticidae</taxon>
        <taxon>Tigriopus</taxon>
    </lineage>
</organism>
<dbReference type="GO" id="GO:0000977">
    <property type="term" value="F:RNA polymerase II transcription regulatory region sequence-specific DNA binding"/>
    <property type="evidence" value="ECO:0007669"/>
    <property type="project" value="TreeGrafter"/>
</dbReference>
<proteinExistence type="predicted"/>
<comment type="caution">
    <text evidence="3">The sequence shown here is derived from an EMBL/GenBank/DDBJ whole genome shotgun (WGS) entry which is preliminary data.</text>
</comment>
<dbReference type="GO" id="GO:0000981">
    <property type="term" value="F:DNA-binding transcription factor activity, RNA polymerase II-specific"/>
    <property type="evidence" value="ECO:0007669"/>
    <property type="project" value="TreeGrafter"/>
</dbReference>
<dbReference type="InterPro" id="IPR050283">
    <property type="entry name" value="E-box_TF_Regulators"/>
</dbReference>
<protein>
    <recommendedName>
        <fullName evidence="2">BHLH domain-containing protein</fullName>
    </recommendedName>
</protein>
<dbReference type="OrthoDB" id="8583783at2759"/>
<evidence type="ECO:0000313" key="4">
    <source>
        <dbReference type="Proteomes" id="UP000318571"/>
    </source>
</evidence>
<dbReference type="InterPro" id="IPR036638">
    <property type="entry name" value="HLH_DNA-bd_sf"/>
</dbReference>
<dbReference type="SMART" id="SM00353">
    <property type="entry name" value="HLH"/>
    <property type="match status" value="1"/>
</dbReference>